<evidence type="ECO:0000313" key="2">
    <source>
        <dbReference type="EMBL" id="MBB6629535.1"/>
    </source>
</evidence>
<evidence type="ECO:0000256" key="1">
    <source>
        <dbReference type="SAM" id="MobiDB-lite"/>
    </source>
</evidence>
<organism evidence="2 3">
    <name type="scientific">Nocardioides luti</name>
    <dbReference type="NCBI Taxonomy" id="2761101"/>
    <lineage>
        <taxon>Bacteria</taxon>
        <taxon>Bacillati</taxon>
        <taxon>Actinomycetota</taxon>
        <taxon>Actinomycetes</taxon>
        <taxon>Propionibacteriales</taxon>
        <taxon>Nocardioidaceae</taxon>
        <taxon>Nocardioides</taxon>
    </lineage>
</organism>
<evidence type="ECO:0000313" key="3">
    <source>
        <dbReference type="Proteomes" id="UP000523955"/>
    </source>
</evidence>
<dbReference type="EMBL" id="JACKXE010000002">
    <property type="protein sequence ID" value="MBB6629535.1"/>
    <property type="molecule type" value="Genomic_DNA"/>
</dbReference>
<dbReference type="InterPro" id="IPR017853">
    <property type="entry name" value="GH"/>
</dbReference>
<dbReference type="PROSITE" id="PS51257">
    <property type="entry name" value="PROKAR_LIPOPROTEIN"/>
    <property type="match status" value="1"/>
</dbReference>
<dbReference type="RefSeq" id="WP_185254857.1">
    <property type="nucleotide sequence ID" value="NZ_JACKXE010000002.1"/>
</dbReference>
<protein>
    <submittedName>
        <fullName evidence="2">Uncharacterized protein</fullName>
    </submittedName>
</protein>
<proteinExistence type="predicted"/>
<feature type="region of interest" description="Disordered" evidence="1">
    <location>
        <begin position="21"/>
        <end position="52"/>
    </location>
</feature>
<feature type="compositionally biased region" description="Low complexity" evidence="1">
    <location>
        <begin position="24"/>
        <end position="38"/>
    </location>
</feature>
<dbReference type="SUPFAM" id="SSF51445">
    <property type="entry name" value="(Trans)glycosidases"/>
    <property type="match status" value="1"/>
</dbReference>
<accession>A0A7X0VCI7</accession>
<gene>
    <name evidence="2" type="ORF">H5V45_19580</name>
</gene>
<name>A0A7X0VCI7_9ACTN</name>
<dbReference type="Proteomes" id="UP000523955">
    <property type="component" value="Unassembled WGS sequence"/>
</dbReference>
<dbReference type="AlphaFoldDB" id="A0A7X0VCI7"/>
<sequence length="318" mass="32968">MRRALAGLAAVSVLLTGCGGGSEPGASPPTSGAAASASPPAPPLKKGADAEAKRLAALRKQAEQAAAAVPTNPVPSFRAPVLGSDISWPQCPKGMGIPQKRSNGSPGPLPAARYVVLGLTNGPGFTPNPCLAEQTAYVRDRRLLAGAYAVASYPDDATVARFADQGPYDGSTALGALGNVGYQQALFNVASMQRVGLVSPVVWIDVEPVPDFDWSTDVVANAAVVQGAARGYTDSGFAIGVYSTPTLWSGVVGGLSLGVPEWRAAGETSRAEATRRCGDEWVIQGGEAVLAQWVEQARDQNVTCGTVHRDLGRWFHQY</sequence>
<comment type="caution">
    <text evidence="2">The sequence shown here is derived from an EMBL/GenBank/DDBJ whole genome shotgun (WGS) entry which is preliminary data.</text>
</comment>
<reference evidence="2 3" key="1">
    <citation type="submission" date="2020-08" db="EMBL/GenBank/DDBJ databases">
        <authorList>
            <person name="Seo M.-J."/>
        </authorList>
    </citation>
    <scope>NUCLEOTIDE SEQUENCE [LARGE SCALE GENOMIC DNA]</scope>
    <source>
        <strain evidence="2 3">KIGAM211</strain>
    </source>
</reference>
<keyword evidence="3" id="KW-1185">Reference proteome</keyword>